<dbReference type="GO" id="GO:0001915">
    <property type="term" value="P:negative regulation of T cell mediated cytotoxicity"/>
    <property type="evidence" value="ECO:0007669"/>
    <property type="project" value="TreeGrafter"/>
</dbReference>
<keyword evidence="8" id="KW-1185">Reference proteome</keyword>
<protein>
    <submittedName>
        <fullName evidence="9">NKG2-A/NKG2-B type II integral membrane protein-like</fullName>
    </submittedName>
</protein>
<reference evidence="9" key="1">
    <citation type="submission" date="2025-08" db="UniProtKB">
        <authorList>
            <consortium name="RefSeq"/>
        </authorList>
    </citation>
    <scope>IDENTIFICATION</scope>
</reference>
<dbReference type="GO" id="GO:0045953">
    <property type="term" value="P:negative regulation of natural killer cell mediated cytotoxicity"/>
    <property type="evidence" value="ECO:0007669"/>
    <property type="project" value="TreeGrafter"/>
</dbReference>
<dbReference type="KEGG" id="csyr:103270906"/>
<evidence type="ECO:0000256" key="1">
    <source>
        <dbReference type="ARBA" id="ARBA00004606"/>
    </source>
</evidence>
<comment type="subcellular location">
    <subcellularLocation>
        <location evidence="1">Membrane</location>
        <topology evidence="1">Single-pass type II membrane protein</topology>
    </subcellularLocation>
</comment>
<dbReference type="GO" id="GO:0016020">
    <property type="term" value="C:membrane"/>
    <property type="evidence" value="ECO:0007669"/>
    <property type="project" value="UniProtKB-SubCell"/>
</dbReference>
<name>A0A3Q0EBB9_CARSF</name>
<organism evidence="8 9">
    <name type="scientific">Carlito syrichta</name>
    <name type="common">Philippine tarsier</name>
    <name type="synonym">Tarsius syrichta</name>
    <dbReference type="NCBI Taxonomy" id="1868482"/>
    <lineage>
        <taxon>Eukaryota</taxon>
        <taxon>Metazoa</taxon>
        <taxon>Chordata</taxon>
        <taxon>Craniata</taxon>
        <taxon>Vertebrata</taxon>
        <taxon>Euteleostomi</taxon>
        <taxon>Mammalia</taxon>
        <taxon>Eutheria</taxon>
        <taxon>Euarchontoglires</taxon>
        <taxon>Primates</taxon>
        <taxon>Haplorrhini</taxon>
        <taxon>Tarsiiformes</taxon>
        <taxon>Tarsiidae</taxon>
        <taxon>Carlito</taxon>
    </lineage>
</organism>
<evidence type="ECO:0000256" key="5">
    <source>
        <dbReference type="ARBA" id="ARBA00023136"/>
    </source>
</evidence>
<keyword evidence="3" id="KW-0735">Signal-anchor</keyword>
<gene>
    <name evidence="9" type="primary">LOC103270906</name>
</gene>
<evidence type="ECO:0000256" key="6">
    <source>
        <dbReference type="ARBA" id="ARBA00023170"/>
    </source>
</evidence>
<accession>A0A3Q0EBB9</accession>
<dbReference type="GO" id="GO:0045954">
    <property type="term" value="P:positive regulation of natural killer cell mediated cytotoxicity"/>
    <property type="evidence" value="ECO:0007669"/>
    <property type="project" value="TreeGrafter"/>
</dbReference>
<keyword evidence="2 7" id="KW-0812">Transmembrane</keyword>
<sequence length="162" mass="18337">MDNHRVIYSKLNLPPNPKNQERKSKGNKSSILVTEQEITFVELSLPTASQDLLDNDKSFHSKDLSSPTEKLIVGILGIICLALIVTTVTIVIIHSTTAQKQTNSFQNESNQKAYNCSCPEEWFTYSNSCYYLGKETKTWDESMVAWASMNSSVLYIDDEEEM</sequence>
<dbReference type="Gene3D" id="3.10.100.10">
    <property type="entry name" value="Mannose-Binding Protein A, subunit A"/>
    <property type="match status" value="1"/>
</dbReference>
<dbReference type="Proteomes" id="UP000189704">
    <property type="component" value="Unplaced"/>
</dbReference>
<dbReference type="OrthoDB" id="10059571at2759"/>
<keyword evidence="6" id="KW-0675">Receptor</keyword>
<evidence type="ECO:0000256" key="7">
    <source>
        <dbReference type="SAM" id="Phobius"/>
    </source>
</evidence>
<dbReference type="SUPFAM" id="SSF56436">
    <property type="entry name" value="C-type lectin-like"/>
    <property type="match status" value="1"/>
</dbReference>
<dbReference type="InterPro" id="IPR016186">
    <property type="entry name" value="C-type_lectin-like/link_sf"/>
</dbReference>
<dbReference type="InterPro" id="IPR016187">
    <property type="entry name" value="CTDL_fold"/>
</dbReference>
<evidence type="ECO:0000256" key="2">
    <source>
        <dbReference type="ARBA" id="ARBA00022692"/>
    </source>
</evidence>
<dbReference type="PANTHER" id="PTHR22800:SF242">
    <property type="entry name" value="NKG2-A_NKG2-B TYPE II INTEGRAL MEMBRANE PROTEIN"/>
    <property type="match status" value="1"/>
</dbReference>
<dbReference type="GO" id="GO:0002223">
    <property type="term" value="P:stimulatory C-type lectin receptor signaling pathway"/>
    <property type="evidence" value="ECO:0007669"/>
    <property type="project" value="TreeGrafter"/>
</dbReference>
<dbReference type="RefSeq" id="XP_021573419.1">
    <property type="nucleotide sequence ID" value="XM_021717744.1"/>
</dbReference>
<evidence type="ECO:0000313" key="9">
    <source>
        <dbReference type="RefSeq" id="XP_021573419.1"/>
    </source>
</evidence>
<dbReference type="InterPro" id="IPR050919">
    <property type="entry name" value="NKG2/CD94_NK_receptors"/>
</dbReference>
<dbReference type="AlphaFoldDB" id="A0A3Q0EBB9"/>
<keyword evidence="4 7" id="KW-1133">Transmembrane helix</keyword>
<evidence type="ECO:0000256" key="3">
    <source>
        <dbReference type="ARBA" id="ARBA00022968"/>
    </source>
</evidence>
<dbReference type="PANTHER" id="PTHR22800">
    <property type="entry name" value="C-TYPE LECTIN PROTEINS"/>
    <property type="match status" value="1"/>
</dbReference>
<proteinExistence type="predicted"/>
<evidence type="ECO:0000256" key="4">
    <source>
        <dbReference type="ARBA" id="ARBA00022989"/>
    </source>
</evidence>
<feature type="non-terminal residue" evidence="9">
    <location>
        <position position="162"/>
    </location>
</feature>
<dbReference type="GeneID" id="103270906"/>
<keyword evidence="5 7" id="KW-0472">Membrane</keyword>
<evidence type="ECO:0000313" key="8">
    <source>
        <dbReference type="Proteomes" id="UP000189704"/>
    </source>
</evidence>
<feature type="transmembrane region" description="Helical" evidence="7">
    <location>
        <begin position="71"/>
        <end position="93"/>
    </location>
</feature>